<keyword evidence="4" id="KW-1185">Reference proteome</keyword>
<evidence type="ECO:0000256" key="2">
    <source>
        <dbReference type="SAM" id="MobiDB-lite"/>
    </source>
</evidence>
<dbReference type="AlphaFoldDB" id="A0A5J4YST4"/>
<keyword evidence="1" id="KW-0175">Coiled coil</keyword>
<evidence type="ECO:0000256" key="1">
    <source>
        <dbReference type="SAM" id="Coils"/>
    </source>
</evidence>
<dbReference type="EMBL" id="VRMN01000004">
    <property type="protein sequence ID" value="KAA8494489.1"/>
    <property type="molecule type" value="Genomic_DNA"/>
</dbReference>
<feature type="region of interest" description="Disordered" evidence="2">
    <location>
        <begin position="657"/>
        <end position="676"/>
    </location>
</feature>
<feature type="compositionally biased region" description="Polar residues" evidence="2">
    <location>
        <begin position="533"/>
        <end position="543"/>
    </location>
</feature>
<feature type="region of interest" description="Disordered" evidence="2">
    <location>
        <begin position="116"/>
        <end position="148"/>
    </location>
</feature>
<proteinExistence type="predicted"/>
<feature type="region of interest" description="Disordered" evidence="2">
    <location>
        <begin position="530"/>
        <end position="549"/>
    </location>
</feature>
<dbReference type="Proteomes" id="UP000324585">
    <property type="component" value="Unassembled WGS sequence"/>
</dbReference>
<name>A0A5J4YST4_PORPP</name>
<evidence type="ECO:0000313" key="4">
    <source>
        <dbReference type="Proteomes" id="UP000324585"/>
    </source>
</evidence>
<protein>
    <submittedName>
        <fullName evidence="3">Uncharacterized protein</fullName>
    </submittedName>
</protein>
<organism evidence="3 4">
    <name type="scientific">Porphyridium purpureum</name>
    <name type="common">Red alga</name>
    <name type="synonym">Porphyridium cruentum</name>
    <dbReference type="NCBI Taxonomy" id="35688"/>
    <lineage>
        <taxon>Eukaryota</taxon>
        <taxon>Rhodophyta</taxon>
        <taxon>Bangiophyceae</taxon>
        <taxon>Porphyridiales</taxon>
        <taxon>Porphyridiaceae</taxon>
        <taxon>Porphyridium</taxon>
    </lineage>
</organism>
<evidence type="ECO:0000313" key="3">
    <source>
        <dbReference type="EMBL" id="KAA8494489.1"/>
    </source>
</evidence>
<sequence>MLARSAGFVVLPGSAPCVAPLSHTRTRSCRDVGLSSRLHRRTAVRFGALVMARRHRAESESASSVPRESRALAANVVPEKLRHAIVTVAVVLIVQLIGSSESEAISLPNPFGFGGGGGNSSKSQTEKTSPSSSSSTAPGGSSISSSAESMDALSKALKQSGGKNVKLVENAVIDPLDERCANIQVDAAKFVRLTNSEQRGLVDDLLASAQAKFNLERVVLLGKKGEFLARAGIQVSFADGPIKDQAQITALKKQLEKVQAQSNELKVALDAGQEEVALARERLLDSRVQMDAELLRRDAENARLTQAVKALESKLTAQPELKSLESAFRAKEAENRRLLELTDDQMEAFENAKIKTQQSEELMKSLGLERAKIEKEAADRIAAAQAQLEKQIADNRVTDAARIKELEAQVVATQKEAAKETEVKLLALKKEGDAALAEIRAKLGDSEKMRVEMADAAKKAASKFEQQIAELDKRRVAAVDAEKKASEERLKKVIAESEKKAASALDSMKKAAEQEAKKLEAQLKAKDVAMQSAVKSAEQNGEKQTAAKLADLSKQDQAVISDLKKQLAEAEKAAEKRVAARFAETQKESQTTIAGLKKQLAETEKSSTSALASTQKSFDKQLAAKDQELKAKLAQADKDKQAELRKSADDFQKQLREQQKMLADTERARNDTAKKLEASEKRIEALEKKLAEKK</sequence>
<feature type="compositionally biased region" description="Low complexity" evidence="2">
    <location>
        <begin position="120"/>
        <end position="148"/>
    </location>
</feature>
<feature type="coiled-coil region" evidence="1">
    <location>
        <begin position="248"/>
        <end position="275"/>
    </location>
</feature>
<comment type="caution">
    <text evidence="3">The sequence shown here is derived from an EMBL/GenBank/DDBJ whole genome shotgun (WGS) entry which is preliminary data.</text>
</comment>
<feature type="coiled-coil region" evidence="1">
    <location>
        <begin position="374"/>
        <end position="529"/>
    </location>
</feature>
<gene>
    <name evidence="3" type="ORF">FVE85_2730</name>
</gene>
<reference evidence="4" key="1">
    <citation type="journal article" date="2019" name="Nat. Commun.">
        <title>Expansion of phycobilisome linker gene families in mesophilic red algae.</title>
        <authorList>
            <person name="Lee J."/>
            <person name="Kim D."/>
            <person name="Bhattacharya D."/>
            <person name="Yoon H.S."/>
        </authorList>
    </citation>
    <scope>NUCLEOTIDE SEQUENCE [LARGE SCALE GENOMIC DNA]</scope>
    <source>
        <strain evidence="4">CCMP 1328</strain>
    </source>
</reference>
<dbReference type="OMA" id="ERCANIQ"/>
<accession>A0A5J4YST4</accession>
<feature type="coiled-coil region" evidence="1">
    <location>
        <begin position="553"/>
        <end position="580"/>
    </location>
</feature>